<dbReference type="GO" id="GO:0016209">
    <property type="term" value="F:antioxidant activity"/>
    <property type="evidence" value="ECO:0007669"/>
    <property type="project" value="InterPro"/>
</dbReference>
<reference evidence="2 3" key="1">
    <citation type="journal article" date="2014" name="Int. J. Syst. Evol. Microbiol.">
        <title>Phaeodactylibacter xiamenensis gen. nov., sp. nov., a member of the family Saprospiraceae isolated from the marine alga Phaeodactylum tricornutum.</title>
        <authorList>
            <person name="Chen Z.Jr."/>
            <person name="Lei X."/>
            <person name="Lai Q."/>
            <person name="Li Y."/>
            <person name="Zhang B."/>
            <person name="Zhang J."/>
            <person name="Zhang H."/>
            <person name="Yang L."/>
            <person name="Zheng W."/>
            <person name="Tian Y."/>
            <person name="Yu Z."/>
            <person name="Xu H.Jr."/>
            <person name="Zheng T."/>
        </authorList>
    </citation>
    <scope>NUCLEOTIDE SEQUENCE [LARGE SCALE GENOMIC DNA]</scope>
    <source>
        <strain evidence="2 3">KD52</strain>
    </source>
</reference>
<protein>
    <submittedName>
        <fullName evidence="2">Alkyl hydroperoxide reductase</fullName>
    </submittedName>
</protein>
<dbReference type="SUPFAM" id="SSF52833">
    <property type="entry name" value="Thioredoxin-like"/>
    <property type="match status" value="1"/>
</dbReference>
<dbReference type="OrthoDB" id="9809746at2"/>
<dbReference type="Pfam" id="PF00578">
    <property type="entry name" value="AhpC-TSA"/>
    <property type="match status" value="1"/>
</dbReference>
<evidence type="ECO:0000259" key="1">
    <source>
        <dbReference type="Pfam" id="PF00578"/>
    </source>
</evidence>
<dbReference type="STRING" id="1524460.IX84_24205"/>
<dbReference type="InterPro" id="IPR032801">
    <property type="entry name" value="PXL2A/B/C"/>
</dbReference>
<dbReference type="Proteomes" id="UP000029736">
    <property type="component" value="Unassembled WGS sequence"/>
</dbReference>
<dbReference type="InterPro" id="IPR036249">
    <property type="entry name" value="Thioredoxin-like_sf"/>
</dbReference>
<dbReference type="RefSeq" id="WP_044226446.1">
    <property type="nucleotide sequence ID" value="NZ_JBKAGJ010000002.1"/>
</dbReference>
<sequence length="184" mass="20518">METNRPVEDELLKEMVTNEGASLMALSENKPVLLVFLRHFGCTFCREALADISKEREDIEASGSELVFVHMTDNEVAERYFNRYGLEGVQHISDPECKYYTEFGLVKGNFTQLFGLQSWIRGFSAGVVAGHGIGPQLGDGFQMPGAFVIQDGEIRNSFIHKLASDRVDYLGLVKCCEVENDTPA</sequence>
<keyword evidence="3" id="KW-1185">Reference proteome</keyword>
<proteinExistence type="predicted"/>
<gene>
    <name evidence="2" type="ORF">IX84_24205</name>
</gene>
<dbReference type="AlphaFoldDB" id="A0A098S3I6"/>
<feature type="domain" description="Alkyl hydroperoxide reductase subunit C/ Thiol specific antioxidant" evidence="1">
    <location>
        <begin position="22"/>
        <end position="155"/>
    </location>
</feature>
<dbReference type="Gene3D" id="3.40.30.10">
    <property type="entry name" value="Glutaredoxin"/>
    <property type="match status" value="1"/>
</dbReference>
<comment type="caution">
    <text evidence="2">The sequence shown here is derived from an EMBL/GenBank/DDBJ whole genome shotgun (WGS) entry which is preliminary data.</text>
</comment>
<accession>A0A098S3I6</accession>
<dbReference type="CDD" id="cd02970">
    <property type="entry name" value="PRX_like2"/>
    <property type="match status" value="1"/>
</dbReference>
<dbReference type="PANTHER" id="PTHR28630">
    <property type="match status" value="1"/>
</dbReference>
<dbReference type="EMBL" id="JPOS01000083">
    <property type="protein sequence ID" value="KGE85752.1"/>
    <property type="molecule type" value="Genomic_DNA"/>
</dbReference>
<dbReference type="NCBIfam" id="NF040769">
    <property type="entry name" value="SelL_rel_redox"/>
    <property type="match status" value="1"/>
</dbReference>
<evidence type="ECO:0000313" key="2">
    <source>
        <dbReference type="EMBL" id="KGE85752.1"/>
    </source>
</evidence>
<dbReference type="InterPro" id="IPR000866">
    <property type="entry name" value="AhpC/TSA"/>
</dbReference>
<dbReference type="GO" id="GO:0016491">
    <property type="term" value="F:oxidoreductase activity"/>
    <property type="evidence" value="ECO:0007669"/>
    <property type="project" value="InterPro"/>
</dbReference>
<evidence type="ECO:0000313" key="3">
    <source>
        <dbReference type="Proteomes" id="UP000029736"/>
    </source>
</evidence>
<name>A0A098S3I6_9BACT</name>
<organism evidence="2 3">
    <name type="scientific">Phaeodactylibacter xiamenensis</name>
    <dbReference type="NCBI Taxonomy" id="1524460"/>
    <lineage>
        <taxon>Bacteria</taxon>
        <taxon>Pseudomonadati</taxon>
        <taxon>Bacteroidota</taxon>
        <taxon>Saprospiria</taxon>
        <taxon>Saprospirales</taxon>
        <taxon>Haliscomenobacteraceae</taxon>
        <taxon>Phaeodactylibacter</taxon>
    </lineage>
</organism>
<dbReference type="PANTHER" id="PTHR28630:SF3">
    <property type="entry name" value="PEROXIREDOXIN-LIKE 2C"/>
    <property type="match status" value="1"/>
</dbReference>